<dbReference type="AlphaFoldDB" id="A0A0R0EFT0"/>
<keyword evidence="1" id="KW-0863">Zinc-finger</keyword>
<feature type="region of interest" description="Disordered" evidence="2">
    <location>
        <begin position="1"/>
        <end position="27"/>
    </location>
</feature>
<evidence type="ECO:0000313" key="6">
    <source>
        <dbReference type="Proteomes" id="UP000008827"/>
    </source>
</evidence>
<dbReference type="EMBL" id="CM000853">
    <property type="protein sequence ID" value="KRG89890.1"/>
    <property type="molecule type" value="Genomic_DNA"/>
</dbReference>
<evidence type="ECO:0000256" key="1">
    <source>
        <dbReference type="PROSITE-ProRule" id="PRU00047"/>
    </source>
</evidence>
<keyword evidence="6" id="KW-1185">Reference proteome</keyword>
<feature type="compositionally biased region" description="Basic residues" evidence="2">
    <location>
        <begin position="89"/>
        <end position="101"/>
    </location>
</feature>
<name>A0A0R0EFT0_SOYBN</name>
<dbReference type="EnsemblPlants" id="KRG89890">
    <property type="protein sequence ID" value="KRG89890"/>
    <property type="gene ID" value="GLYMA_20G054200"/>
</dbReference>
<accession>A0A0R0EFT0</accession>
<dbReference type="Proteomes" id="UP000008827">
    <property type="component" value="Chromosome 20"/>
</dbReference>
<dbReference type="SMART" id="SM00343">
    <property type="entry name" value="ZnF_C2HC"/>
    <property type="match status" value="1"/>
</dbReference>
<sequence length="108" mass="12558">MPKKSSSKAISVNDASEEESNDDCDEEDVELSLITREIKNMWRNKKSSRFNESSKISFHKKKNSPIICYECKKPGHLKSKCPNLEKPKDKKKKFFKSKKKSLMGSWED</sequence>
<dbReference type="PROSITE" id="PS50158">
    <property type="entry name" value="ZF_CCHC"/>
    <property type="match status" value="1"/>
</dbReference>
<dbReference type="GO" id="GO:0003676">
    <property type="term" value="F:nucleic acid binding"/>
    <property type="evidence" value="ECO:0007669"/>
    <property type="project" value="InterPro"/>
</dbReference>
<dbReference type="Pfam" id="PF00098">
    <property type="entry name" value="zf-CCHC"/>
    <property type="match status" value="1"/>
</dbReference>
<keyword evidence="1" id="KW-0862">Zinc</keyword>
<evidence type="ECO:0000259" key="3">
    <source>
        <dbReference type="PROSITE" id="PS50158"/>
    </source>
</evidence>
<evidence type="ECO:0000313" key="4">
    <source>
        <dbReference type="EMBL" id="KRG89890.1"/>
    </source>
</evidence>
<dbReference type="Gene3D" id="4.10.60.10">
    <property type="entry name" value="Zinc finger, CCHC-type"/>
    <property type="match status" value="1"/>
</dbReference>
<dbReference type="SUPFAM" id="SSF57756">
    <property type="entry name" value="Retrovirus zinc finger-like domains"/>
    <property type="match status" value="1"/>
</dbReference>
<reference evidence="5" key="2">
    <citation type="submission" date="2018-02" db="UniProtKB">
        <authorList>
            <consortium name="EnsemblPlants"/>
        </authorList>
    </citation>
    <scope>IDENTIFICATION</scope>
    <source>
        <strain evidence="5">Williams 82</strain>
    </source>
</reference>
<dbReference type="GO" id="GO:0008270">
    <property type="term" value="F:zinc ion binding"/>
    <property type="evidence" value="ECO:0007669"/>
    <property type="project" value="UniProtKB-KW"/>
</dbReference>
<evidence type="ECO:0000313" key="5">
    <source>
        <dbReference type="EnsemblPlants" id="KRG89890"/>
    </source>
</evidence>
<organism evidence="4">
    <name type="scientific">Glycine max</name>
    <name type="common">Soybean</name>
    <name type="synonym">Glycine hispida</name>
    <dbReference type="NCBI Taxonomy" id="3847"/>
    <lineage>
        <taxon>Eukaryota</taxon>
        <taxon>Viridiplantae</taxon>
        <taxon>Streptophyta</taxon>
        <taxon>Embryophyta</taxon>
        <taxon>Tracheophyta</taxon>
        <taxon>Spermatophyta</taxon>
        <taxon>Magnoliopsida</taxon>
        <taxon>eudicotyledons</taxon>
        <taxon>Gunneridae</taxon>
        <taxon>Pentapetalae</taxon>
        <taxon>rosids</taxon>
        <taxon>fabids</taxon>
        <taxon>Fabales</taxon>
        <taxon>Fabaceae</taxon>
        <taxon>Papilionoideae</taxon>
        <taxon>50 kb inversion clade</taxon>
        <taxon>NPAAA clade</taxon>
        <taxon>indigoferoid/millettioid clade</taxon>
        <taxon>Phaseoleae</taxon>
        <taxon>Glycine</taxon>
        <taxon>Glycine subgen. Soja</taxon>
    </lineage>
</organism>
<dbReference type="Gramene" id="KRG89890">
    <property type="protein sequence ID" value="KRG89890"/>
    <property type="gene ID" value="GLYMA_20G054200"/>
</dbReference>
<evidence type="ECO:0000256" key="2">
    <source>
        <dbReference type="SAM" id="MobiDB-lite"/>
    </source>
</evidence>
<feature type="region of interest" description="Disordered" evidence="2">
    <location>
        <begin position="80"/>
        <end position="108"/>
    </location>
</feature>
<dbReference type="InterPro" id="IPR001878">
    <property type="entry name" value="Znf_CCHC"/>
</dbReference>
<reference evidence="4 5" key="1">
    <citation type="journal article" date="2010" name="Nature">
        <title>Genome sequence of the palaeopolyploid soybean.</title>
        <authorList>
            <person name="Schmutz J."/>
            <person name="Cannon S.B."/>
            <person name="Schlueter J."/>
            <person name="Ma J."/>
            <person name="Mitros T."/>
            <person name="Nelson W."/>
            <person name="Hyten D.L."/>
            <person name="Song Q."/>
            <person name="Thelen J.J."/>
            <person name="Cheng J."/>
            <person name="Xu D."/>
            <person name="Hellsten U."/>
            <person name="May G.D."/>
            <person name="Yu Y."/>
            <person name="Sakurai T."/>
            <person name="Umezawa T."/>
            <person name="Bhattacharyya M.K."/>
            <person name="Sandhu D."/>
            <person name="Valliyodan B."/>
            <person name="Lindquist E."/>
            <person name="Peto M."/>
            <person name="Grant D."/>
            <person name="Shu S."/>
            <person name="Goodstein D."/>
            <person name="Barry K."/>
            <person name="Futrell-Griggs M."/>
            <person name="Abernathy B."/>
            <person name="Du J."/>
            <person name="Tian Z."/>
            <person name="Zhu L."/>
            <person name="Gill N."/>
            <person name="Joshi T."/>
            <person name="Libault M."/>
            <person name="Sethuraman A."/>
            <person name="Zhang X.-C."/>
            <person name="Shinozaki K."/>
            <person name="Nguyen H.T."/>
            <person name="Wing R.A."/>
            <person name="Cregan P."/>
            <person name="Specht J."/>
            <person name="Grimwood J."/>
            <person name="Rokhsar D."/>
            <person name="Stacey G."/>
            <person name="Shoemaker R.C."/>
            <person name="Jackson S.A."/>
        </authorList>
    </citation>
    <scope>NUCLEOTIDE SEQUENCE</scope>
    <source>
        <strain evidence="5">cv. Williams 82</strain>
        <tissue evidence="4">Callus</tissue>
    </source>
</reference>
<dbReference type="InterPro" id="IPR036875">
    <property type="entry name" value="Znf_CCHC_sf"/>
</dbReference>
<protein>
    <recommendedName>
        <fullName evidence="3">CCHC-type domain-containing protein</fullName>
    </recommendedName>
</protein>
<feature type="domain" description="CCHC-type" evidence="3">
    <location>
        <begin position="68"/>
        <end position="83"/>
    </location>
</feature>
<feature type="compositionally biased region" description="Acidic residues" evidence="2">
    <location>
        <begin position="15"/>
        <end position="27"/>
    </location>
</feature>
<gene>
    <name evidence="4" type="ORF">GLYMA_20G054200</name>
</gene>
<reference evidence="4" key="3">
    <citation type="submission" date="2018-07" db="EMBL/GenBank/DDBJ databases">
        <title>WGS assembly of Glycine max.</title>
        <authorList>
            <person name="Schmutz J."/>
            <person name="Cannon S."/>
            <person name="Schlueter J."/>
            <person name="Ma J."/>
            <person name="Mitros T."/>
            <person name="Nelson W."/>
            <person name="Hyten D."/>
            <person name="Song Q."/>
            <person name="Thelen J."/>
            <person name="Cheng J."/>
            <person name="Xu D."/>
            <person name="Hellsten U."/>
            <person name="May G."/>
            <person name="Yu Y."/>
            <person name="Sakurai T."/>
            <person name="Umezawa T."/>
            <person name="Bhattacharyya M."/>
            <person name="Sandhu D."/>
            <person name="Valliyodan B."/>
            <person name="Lindquist E."/>
            <person name="Peto M."/>
            <person name="Grant D."/>
            <person name="Shu S."/>
            <person name="Goodstein D."/>
            <person name="Barry K."/>
            <person name="Futrell-Griggs M."/>
            <person name="Abernathy B."/>
            <person name="Du J."/>
            <person name="Tian Z."/>
            <person name="Zhu L."/>
            <person name="Gill N."/>
            <person name="Joshi T."/>
            <person name="Libault M."/>
            <person name="Sethuraman A."/>
            <person name="Zhang X."/>
            <person name="Shinozaki K."/>
            <person name="Nguyen H."/>
            <person name="Wing R."/>
            <person name="Cregan P."/>
            <person name="Specht J."/>
            <person name="Grimwood J."/>
            <person name="Rokhsar D."/>
            <person name="Stacey G."/>
            <person name="Shoemaker R."/>
            <person name="Jackson S."/>
        </authorList>
    </citation>
    <scope>NUCLEOTIDE SEQUENCE</scope>
    <source>
        <tissue evidence="4">Callus</tissue>
    </source>
</reference>
<keyword evidence="1" id="KW-0479">Metal-binding</keyword>
<dbReference type="InParanoid" id="A0A0R0EFT0"/>
<proteinExistence type="predicted"/>